<evidence type="ECO:0008006" key="3">
    <source>
        <dbReference type="Google" id="ProtNLM"/>
    </source>
</evidence>
<sequence length="116" mass="12977">MREYRSKWLLKTATCMPNLDDDHTGARIREQRRLARLTLRGLAGRIPYSYSYLTQVECGAHQRIVGFTSGLEREQQSMSGTVRIAYVEELNASREQVGLCECCGNGPPGLAGGLRE</sequence>
<reference evidence="1 2" key="1">
    <citation type="submission" date="2023-04" db="EMBL/GenBank/DDBJ databases">
        <title>Forest soil microbial communities from Buena Vista Peninsula, Colon Province, Panama.</title>
        <authorList>
            <person name="Bouskill N."/>
        </authorList>
    </citation>
    <scope>NUCLEOTIDE SEQUENCE [LARGE SCALE GENOMIC DNA]</scope>
    <source>
        <strain evidence="1 2">GGS1</strain>
    </source>
</reference>
<dbReference type="InterPro" id="IPR010982">
    <property type="entry name" value="Lambda_DNA-bd_dom_sf"/>
</dbReference>
<dbReference type="SUPFAM" id="SSF47413">
    <property type="entry name" value="lambda repressor-like DNA-binding domains"/>
    <property type="match status" value="1"/>
</dbReference>
<name>A0ABT6LYV1_9ACTN</name>
<dbReference type="Proteomes" id="UP001160499">
    <property type="component" value="Unassembled WGS sequence"/>
</dbReference>
<keyword evidence="2" id="KW-1185">Reference proteome</keyword>
<dbReference type="EMBL" id="JARXVH010000023">
    <property type="protein sequence ID" value="MDH6221483.1"/>
    <property type="molecule type" value="Genomic_DNA"/>
</dbReference>
<gene>
    <name evidence="1" type="ORF">M2283_008830</name>
</gene>
<organism evidence="1 2">
    <name type="scientific">Streptomyces pseudovenezuelae</name>
    <dbReference type="NCBI Taxonomy" id="67350"/>
    <lineage>
        <taxon>Bacteria</taxon>
        <taxon>Bacillati</taxon>
        <taxon>Actinomycetota</taxon>
        <taxon>Actinomycetes</taxon>
        <taxon>Kitasatosporales</taxon>
        <taxon>Streptomycetaceae</taxon>
        <taxon>Streptomyces</taxon>
        <taxon>Streptomyces aurantiacus group</taxon>
    </lineage>
</organism>
<comment type="caution">
    <text evidence="1">The sequence shown here is derived from an EMBL/GenBank/DDBJ whole genome shotgun (WGS) entry which is preliminary data.</text>
</comment>
<evidence type="ECO:0000313" key="1">
    <source>
        <dbReference type="EMBL" id="MDH6221483.1"/>
    </source>
</evidence>
<protein>
    <recommendedName>
        <fullName evidence="3">HTH cro/C1-type domain-containing protein</fullName>
    </recommendedName>
</protein>
<dbReference type="Gene3D" id="1.10.260.40">
    <property type="entry name" value="lambda repressor-like DNA-binding domains"/>
    <property type="match status" value="1"/>
</dbReference>
<evidence type="ECO:0000313" key="2">
    <source>
        <dbReference type="Proteomes" id="UP001160499"/>
    </source>
</evidence>
<proteinExistence type="predicted"/>
<accession>A0ABT6LYV1</accession>